<evidence type="ECO:0000313" key="3">
    <source>
        <dbReference type="Proteomes" id="UP000663720"/>
    </source>
</evidence>
<reference evidence="2" key="1">
    <citation type="journal article" date="2021" name="Microb. Physiol.">
        <title>Proteogenomic Insights into the Physiology of Marine, Sulfate-Reducing, Filamentous Desulfonema limicola and Desulfonema magnum.</title>
        <authorList>
            <person name="Schnaars V."/>
            <person name="Wohlbrand L."/>
            <person name="Scheve S."/>
            <person name="Hinrichs C."/>
            <person name="Reinhardt R."/>
            <person name="Rabus R."/>
        </authorList>
    </citation>
    <scope>NUCLEOTIDE SEQUENCE</scope>
    <source>
        <strain evidence="2">5ac10</strain>
    </source>
</reference>
<dbReference type="PANTHER" id="PTHR22576">
    <property type="entry name" value="MUCOSA ASSOCIATED LYMPHOID TISSUE LYMPHOMA TRANSLOCATION PROTEIN 1/PARACASPASE"/>
    <property type="match status" value="1"/>
</dbReference>
<sequence>MQTVSAPAPEPLAIAPPPQNLTETVKLVSEIKKQRRTAIVIGNANYKKAPLKNPLNDAQDIAKILKETGFSVILKLDVSQEQMEDSIREFGRQLIQGGIGLFYYAGHGVQVDGKNYLIPIGADIAIKNQKDVRYKAVDLNQILDEMNYAGNGFNIAILDACRDNPLPRSFRSTASAGLARVDGPKGTLITFATSPGSVAIDGEGRNGIFTKHLLENMKIPGLPIEQIFKRVLQGVDQESNGEQTPWMSSSFTGDFYFIP</sequence>
<dbReference type="InterPro" id="IPR001309">
    <property type="entry name" value="Pept_C14_p20"/>
</dbReference>
<dbReference type="GO" id="GO:0006508">
    <property type="term" value="P:proteolysis"/>
    <property type="evidence" value="ECO:0007669"/>
    <property type="project" value="InterPro"/>
</dbReference>
<accession>A0A975GIE5</accession>
<organism evidence="2 3">
    <name type="scientific">Desulfonema limicola</name>
    <dbReference type="NCBI Taxonomy" id="45656"/>
    <lineage>
        <taxon>Bacteria</taxon>
        <taxon>Pseudomonadati</taxon>
        <taxon>Thermodesulfobacteriota</taxon>
        <taxon>Desulfobacteria</taxon>
        <taxon>Desulfobacterales</taxon>
        <taxon>Desulfococcaceae</taxon>
        <taxon>Desulfonema</taxon>
    </lineage>
</organism>
<dbReference type="InterPro" id="IPR029030">
    <property type="entry name" value="Caspase-like_dom_sf"/>
</dbReference>
<gene>
    <name evidence="2" type="ORF">dnl_48920</name>
</gene>
<dbReference type="Pfam" id="PF00656">
    <property type="entry name" value="Peptidase_C14"/>
    <property type="match status" value="1"/>
</dbReference>
<dbReference type="PROSITE" id="PS50208">
    <property type="entry name" value="CASPASE_P20"/>
    <property type="match status" value="1"/>
</dbReference>
<dbReference type="Gene3D" id="3.40.50.1460">
    <property type="match status" value="1"/>
</dbReference>
<dbReference type="SUPFAM" id="SSF52129">
    <property type="entry name" value="Caspase-like"/>
    <property type="match status" value="1"/>
</dbReference>
<dbReference type="PANTHER" id="PTHR22576:SF37">
    <property type="entry name" value="MUCOSA-ASSOCIATED LYMPHOID TISSUE LYMPHOMA TRANSLOCATION PROTEIN 1"/>
    <property type="match status" value="1"/>
</dbReference>
<dbReference type="RefSeq" id="WP_207688435.1">
    <property type="nucleotide sequence ID" value="NZ_CP061799.1"/>
</dbReference>
<dbReference type="EMBL" id="CP061799">
    <property type="protein sequence ID" value="QTA82515.1"/>
    <property type="molecule type" value="Genomic_DNA"/>
</dbReference>
<name>A0A975GIE5_9BACT</name>
<protein>
    <submittedName>
        <fullName evidence="2">Caspase domain-containing protein</fullName>
    </submittedName>
</protein>
<keyword evidence="3" id="KW-1185">Reference proteome</keyword>
<dbReference type="AlphaFoldDB" id="A0A975GIE5"/>
<evidence type="ECO:0000313" key="2">
    <source>
        <dbReference type="EMBL" id="QTA82515.1"/>
    </source>
</evidence>
<proteinExistence type="predicted"/>
<dbReference type="InterPro" id="IPR011600">
    <property type="entry name" value="Pept_C14_caspase"/>
</dbReference>
<dbReference type="Proteomes" id="UP000663720">
    <property type="component" value="Chromosome"/>
</dbReference>
<dbReference type="GO" id="GO:0004197">
    <property type="term" value="F:cysteine-type endopeptidase activity"/>
    <property type="evidence" value="ECO:0007669"/>
    <property type="project" value="InterPro"/>
</dbReference>
<feature type="domain" description="Caspase family p20" evidence="1">
    <location>
        <begin position="34"/>
        <end position="165"/>
    </location>
</feature>
<evidence type="ECO:0000259" key="1">
    <source>
        <dbReference type="PROSITE" id="PS50208"/>
    </source>
</evidence>
<dbReference type="KEGG" id="dli:dnl_48920"/>
<dbReference type="InterPro" id="IPR052039">
    <property type="entry name" value="Caspase-related_regulators"/>
</dbReference>